<keyword evidence="2" id="KW-1185">Reference proteome</keyword>
<dbReference type="AlphaFoldDB" id="A0AAD1T7L0"/>
<organism evidence="1 2">
    <name type="scientific">Pelobates cultripes</name>
    <name type="common">Western spadefoot toad</name>
    <dbReference type="NCBI Taxonomy" id="61616"/>
    <lineage>
        <taxon>Eukaryota</taxon>
        <taxon>Metazoa</taxon>
        <taxon>Chordata</taxon>
        <taxon>Craniata</taxon>
        <taxon>Vertebrata</taxon>
        <taxon>Euteleostomi</taxon>
        <taxon>Amphibia</taxon>
        <taxon>Batrachia</taxon>
        <taxon>Anura</taxon>
        <taxon>Pelobatoidea</taxon>
        <taxon>Pelobatidae</taxon>
        <taxon>Pelobates</taxon>
    </lineage>
</organism>
<dbReference type="EMBL" id="OW240920">
    <property type="protein sequence ID" value="CAH2316505.1"/>
    <property type="molecule type" value="Genomic_DNA"/>
</dbReference>
<gene>
    <name evidence="1" type="ORF">PECUL_23A017223</name>
</gene>
<proteinExistence type="predicted"/>
<protein>
    <submittedName>
        <fullName evidence="1">Uncharacterized protein</fullName>
    </submittedName>
</protein>
<accession>A0AAD1T7L0</accession>
<evidence type="ECO:0000313" key="1">
    <source>
        <dbReference type="EMBL" id="CAH2316505.1"/>
    </source>
</evidence>
<evidence type="ECO:0000313" key="2">
    <source>
        <dbReference type="Proteomes" id="UP001295444"/>
    </source>
</evidence>
<reference evidence="1" key="1">
    <citation type="submission" date="2022-03" db="EMBL/GenBank/DDBJ databases">
        <authorList>
            <person name="Alioto T."/>
            <person name="Alioto T."/>
            <person name="Gomez Garrido J."/>
        </authorList>
    </citation>
    <scope>NUCLEOTIDE SEQUENCE</scope>
</reference>
<dbReference type="Proteomes" id="UP001295444">
    <property type="component" value="Chromosome 09"/>
</dbReference>
<sequence>MTWNLGLPANQILGRPKPEQKLLHKLTLAARRAVAQFWLKDDLPLIETVMDKLTAQVRGTTTALHKICDP</sequence>
<name>A0AAD1T7L0_PELCU</name>